<reference evidence="1" key="1">
    <citation type="submission" date="2018-02" db="EMBL/GenBank/DDBJ databases">
        <title>Rhizophora mucronata_Transcriptome.</title>
        <authorList>
            <person name="Meera S.P."/>
            <person name="Sreeshan A."/>
            <person name="Augustine A."/>
        </authorList>
    </citation>
    <scope>NUCLEOTIDE SEQUENCE</scope>
    <source>
        <tissue evidence="1">Leaf</tissue>
    </source>
</reference>
<protein>
    <submittedName>
        <fullName evidence="1">Uncharacterized protein</fullName>
    </submittedName>
</protein>
<evidence type="ECO:0000313" key="1">
    <source>
        <dbReference type="EMBL" id="MBX66919.1"/>
    </source>
</evidence>
<sequence length="24" mass="2848">MVCFCSAVACFQTRFRPRWFAGTY</sequence>
<proteinExistence type="predicted"/>
<dbReference type="AlphaFoldDB" id="A0A2P2QIW4"/>
<organism evidence="1">
    <name type="scientific">Rhizophora mucronata</name>
    <name type="common">Asiatic mangrove</name>
    <dbReference type="NCBI Taxonomy" id="61149"/>
    <lineage>
        <taxon>Eukaryota</taxon>
        <taxon>Viridiplantae</taxon>
        <taxon>Streptophyta</taxon>
        <taxon>Embryophyta</taxon>
        <taxon>Tracheophyta</taxon>
        <taxon>Spermatophyta</taxon>
        <taxon>Magnoliopsida</taxon>
        <taxon>eudicotyledons</taxon>
        <taxon>Gunneridae</taxon>
        <taxon>Pentapetalae</taxon>
        <taxon>rosids</taxon>
        <taxon>fabids</taxon>
        <taxon>Malpighiales</taxon>
        <taxon>Rhizophoraceae</taxon>
        <taxon>Rhizophora</taxon>
    </lineage>
</organism>
<dbReference type="EMBL" id="GGEC01086435">
    <property type="protein sequence ID" value="MBX66919.1"/>
    <property type="molecule type" value="Transcribed_RNA"/>
</dbReference>
<accession>A0A2P2QIW4</accession>
<name>A0A2P2QIW4_RHIMU</name>